<reference evidence="3 4" key="1">
    <citation type="submission" date="2019-08" db="EMBL/GenBank/DDBJ databases">
        <title>Whole genome sequencing of chitin degrading bacteria Chitinophaga pinensis YS16.</title>
        <authorList>
            <person name="Singh R.P."/>
            <person name="Manchanda G."/>
            <person name="Maurya I.K."/>
            <person name="Joshi N.K."/>
            <person name="Srivastava A.K."/>
        </authorList>
    </citation>
    <scope>NUCLEOTIDE SEQUENCE [LARGE SCALE GENOMIC DNA]</scope>
    <source>
        <strain evidence="3 4">YS-16</strain>
    </source>
</reference>
<evidence type="ECO:0000256" key="1">
    <source>
        <dbReference type="SAM" id="SignalP"/>
    </source>
</evidence>
<dbReference type="AlphaFoldDB" id="A0A5C6LMC1"/>
<dbReference type="Proteomes" id="UP000318815">
    <property type="component" value="Unassembled WGS sequence"/>
</dbReference>
<feature type="domain" description="4-fold beta flower" evidence="2">
    <location>
        <begin position="22"/>
        <end position="133"/>
    </location>
</feature>
<evidence type="ECO:0000313" key="3">
    <source>
        <dbReference type="EMBL" id="TWV95662.1"/>
    </source>
</evidence>
<evidence type="ECO:0000313" key="4">
    <source>
        <dbReference type="Proteomes" id="UP000318815"/>
    </source>
</evidence>
<name>A0A5C6LMC1_9BACT</name>
<keyword evidence="4" id="KW-1185">Reference proteome</keyword>
<dbReference type="Pfam" id="PF21784">
    <property type="entry name" value="Bflower"/>
    <property type="match status" value="1"/>
</dbReference>
<evidence type="ECO:0000259" key="2">
    <source>
        <dbReference type="Pfam" id="PF21784"/>
    </source>
</evidence>
<sequence length="139" mass="16100">MKLLYTLAILFSFCTVHAQDVALFNKDGKAIAYIDTKDEMSVYLYDGRPVAYIVKDNVYGFNGQHLGWYDKGSVRTHEGKIIGSTKEATNRYTQYEPYKSYKQHKPYKAHQSYPPYKVYGQSDWSDDSFEDLLLNGIKK</sequence>
<feature type="signal peptide" evidence="1">
    <location>
        <begin position="1"/>
        <end position="18"/>
    </location>
</feature>
<dbReference type="OrthoDB" id="7068845at2"/>
<organism evidence="3 4">
    <name type="scientific">Chitinophaga pinensis</name>
    <dbReference type="NCBI Taxonomy" id="79329"/>
    <lineage>
        <taxon>Bacteria</taxon>
        <taxon>Pseudomonadati</taxon>
        <taxon>Bacteroidota</taxon>
        <taxon>Chitinophagia</taxon>
        <taxon>Chitinophagales</taxon>
        <taxon>Chitinophagaceae</taxon>
        <taxon>Chitinophaga</taxon>
    </lineage>
</organism>
<dbReference type="EMBL" id="VOHS01000038">
    <property type="protein sequence ID" value="TWV95662.1"/>
    <property type="molecule type" value="Genomic_DNA"/>
</dbReference>
<gene>
    <name evidence="3" type="ORF">FEF09_24165</name>
</gene>
<proteinExistence type="predicted"/>
<dbReference type="RefSeq" id="WP_146307487.1">
    <property type="nucleotide sequence ID" value="NZ_VOHS01000038.1"/>
</dbReference>
<feature type="chain" id="PRO_5022696635" description="4-fold beta flower domain-containing protein" evidence="1">
    <location>
        <begin position="19"/>
        <end position="139"/>
    </location>
</feature>
<dbReference type="InterPro" id="IPR048911">
    <property type="entry name" value="Bflower"/>
</dbReference>
<comment type="caution">
    <text evidence="3">The sequence shown here is derived from an EMBL/GenBank/DDBJ whole genome shotgun (WGS) entry which is preliminary data.</text>
</comment>
<accession>A0A5C6LMC1</accession>
<keyword evidence="1" id="KW-0732">Signal</keyword>
<protein>
    <recommendedName>
        <fullName evidence="2">4-fold beta flower domain-containing protein</fullName>
    </recommendedName>
</protein>